<dbReference type="KEGG" id="nph:NP_5202A"/>
<dbReference type="Pfam" id="PF23993">
    <property type="entry name" value="DUF7311"/>
    <property type="match status" value="1"/>
</dbReference>
<gene>
    <name evidence="2" type="ordered locus">NP_5202A</name>
</gene>
<dbReference type="eggNOG" id="arCOG10216">
    <property type="taxonomic scope" value="Archaea"/>
</dbReference>
<name>A0A1U7EZH1_NATPD</name>
<proteinExistence type="predicted"/>
<accession>A0A1U7EZH1</accession>
<dbReference type="OrthoDB" id="384457at2157"/>
<dbReference type="GeneID" id="3702292"/>
<evidence type="ECO:0000313" key="3">
    <source>
        <dbReference type="Proteomes" id="UP000002698"/>
    </source>
</evidence>
<dbReference type="RefSeq" id="WP_011324302.1">
    <property type="nucleotide sequence ID" value="NC_007426.1"/>
</dbReference>
<sequence>MIRVVLAAVLATALVGVSLPAAERAEADRNTALATGELAAVAETAEELAAENDPVTSGTGAASTDIIVDSPSGVFAAGGSLIIDSKLRWVPKDGPEQSVETAVRLNTTEPIQITGQSRLRLSLITGSDGEPTVSIERVHGGNGRAAAEG</sequence>
<dbReference type="EnsemblBacteria" id="CAI50692">
    <property type="protein sequence ID" value="CAI50692"/>
    <property type="gene ID" value="NP_5202A"/>
</dbReference>
<keyword evidence="3" id="KW-1185">Reference proteome</keyword>
<evidence type="ECO:0000313" key="2">
    <source>
        <dbReference type="EMBL" id="CAI50692.1"/>
    </source>
</evidence>
<reference evidence="2 3" key="1">
    <citation type="journal article" date="2005" name="Genome Res.">
        <title>Living with two extremes: conclusions from the genome sequence of Natronomonas pharaonis.</title>
        <authorList>
            <person name="Falb M."/>
            <person name="Pfeiffer F."/>
            <person name="Palm P."/>
            <person name="Rodewald K."/>
            <person name="Hickmann V."/>
            <person name="Tittor J."/>
            <person name="Oesterhelt D."/>
        </authorList>
    </citation>
    <scope>NUCLEOTIDE SEQUENCE [LARGE SCALE GENOMIC DNA]</scope>
    <source>
        <strain evidence="3">ATCC 35678 / DSM 2160 / CIP 103997 / JCM 8858 / NBRC 14720 / NCIMB 2260 / Gabara</strain>
    </source>
</reference>
<dbReference type="STRING" id="348780.NP_5202A"/>
<dbReference type="Proteomes" id="UP000002698">
    <property type="component" value="Chromosome"/>
</dbReference>
<dbReference type="AlphaFoldDB" id="A0A1U7EZH1"/>
<dbReference type="EMBL" id="CR936257">
    <property type="protein sequence ID" value="CAI50692.1"/>
    <property type="molecule type" value="Genomic_DNA"/>
</dbReference>
<feature type="domain" description="DUF7311" evidence="1">
    <location>
        <begin position="1"/>
        <end position="135"/>
    </location>
</feature>
<dbReference type="HOGENOM" id="CLU_1745600_0_0_2"/>
<evidence type="ECO:0000259" key="1">
    <source>
        <dbReference type="Pfam" id="PF23993"/>
    </source>
</evidence>
<dbReference type="InterPro" id="IPR055735">
    <property type="entry name" value="DUF7311"/>
</dbReference>
<protein>
    <recommendedName>
        <fullName evidence="1">DUF7311 domain-containing protein</fullName>
    </recommendedName>
</protein>
<organism evidence="2 3">
    <name type="scientific">Natronomonas pharaonis (strain ATCC 35678 / DSM 2160 / CIP 103997 / JCM 8858 / NBRC 14720 / NCIMB 2260 / Gabara)</name>
    <name type="common">Halobacterium pharaonis</name>
    <dbReference type="NCBI Taxonomy" id="348780"/>
    <lineage>
        <taxon>Archaea</taxon>
        <taxon>Methanobacteriati</taxon>
        <taxon>Methanobacteriota</taxon>
        <taxon>Stenosarchaea group</taxon>
        <taxon>Halobacteria</taxon>
        <taxon>Halobacteriales</taxon>
        <taxon>Natronomonadaceae</taxon>
        <taxon>Natronomonas</taxon>
    </lineage>
</organism>